<dbReference type="PANTHER" id="PTHR32161">
    <property type="entry name" value="DPP6 N-TERMINAL DOMAIN-LIKE PROTEIN"/>
    <property type="match status" value="1"/>
</dbReference>
<dbReference type="SUPFAM" id="SSF82171">
    <property type="entry name" value="DPP6 N-terminal domain-like"/>
    <property type="match status" value="2"/>
</dbReference>
<dbReference type="OrthoDB" id="409395at2759"/>
<evidence type="ECO:0000313" key="2">
    <source>
        <dbReference type="EMBL" id="KAG0452501.1"/>
    </source>
</evidence>
<protein>
    <submittedName>
        <fullName evidence="2">Uncharacterized protein</fullName>
    </submittedName>
</protein>
<comment type="caution">
    <text evidence="2">The sequence shown here is derived from an EMBL/GenBank/DDBJ whole genome shotgun (WGS) entry which is preliminary data.</text>
</comment>
<dbReference type="InterPro" id="IPR011659">
    <property type="entry name" value="WD40"/>
</dbReference>
<dbReference type="EMBL" id="JADCNL010000014">
    <property type="protein sequence ID" value="KAG0452501.1"/>
    <property type="molecule type" value="Genomic_DNA"/>
</dbReference>
<dbReference type="InterPro" id="IPR011042">
    <property type="entry name" value="6-blade_b-propeller_TolB-like"/>
</dbReference>
<feature type="signal peptide" evidence="1">
    <location>
        <begin position="1"/>
        <end position="20"/>
    </location>
</feature>
<gene>
    <name evidence="2" type="ORF">HPP92_025165</name>
</gene>
<evidence type="ECO:0000256" key="1">
    <source>
        <dbReference type="SAM" id="SignalP"/>
    </source>
</evidence>
<sequence length="705" mass="77173">MTISGLLILVIFLFYSLILADPNLGAGTIIFTTVGRSLYGFDIFAAPVDFCYSGEGELRLTDGVSVNYNGFFPSCPSSVLSLLHPNPSAFGDDPFDVLVYVTERSGYSTIYADVLSSISDTSNRRKVVGNPTRLQFPLLPPPSTTAGGRTSVSMKDRPSLFGDRVIFVSTHEPSHLPRQSWAAVYSTHIPTGATTRLTPPGVADFSPAVSPSGRWTAVASFGRRGWSGEVQELNTDIVVFKTEDGSARNLMVEHGGWPCWADEATIYFHRRSSDGWWSVYRATLTDQGADPLSLVSINRITPPGFHAFTPATATTAPELIAVATRRPTSQFRHIEVMHLNKGGGNAYVEVTRLIAPHAHHFNPFFSPDGRRIGYNRCRGGRSGGDPPLLLENIESLSPETFSVFRIDGSFPSFSPDGRWIAYAGLPGIYVVNSNGSNPREVYSGNAFPTAWDWKRKGVMYTSQGPDFAAESTQVDIISLTLNEDDDKAEPHIKKLTSGGTNNAFPSPSPDGKWVVFRSGRSGYKNLYIMDAVEGESAGIYRLTDGPWIDTMCNWSPDGEWIAFASNRDDPERVSFSLYVVHPNATGLRKVVPCREGGRANHPWFSPDSKSLVFTSDYAGVSAEPISNPHHFQPAGEIFTVNIEGSDVRRLTHNAYEDGTPTWAPFYLKPANVAESGQDVARCRFDDCRWLSSPDQVVDASDVSSC</sequence>
<keyword evidence="3" id="KW-1185">Reference proteome</keyword>
<feature type="chain" id="PRO_5032999272" evidence="1">
    <location>
        <begin position="21"/>
        <end position="705"/>
    </location>
</feature>
<evidence type="ECO:0000313" key="3">
    <source>
        <dbReference type="Proteomes" id="UP000636800"/>
    </source>
</evidence>
<organism evidence="2 3">
    <name type="scientific">Vanilla planifolia</name>
    <name type="common">Vanilla</name>
    <dbReference type="NCBI Taxonomy" id="51239"/>
    <lineage>
        <taxon>Eukaryota</taxon>
        <taxon>Viridiplantae</taxon>
        <taxon>Streptophyta</taxon>
        <taxon>Embryophyta</taxon>
        <taxon>Tracheophyta</taxon>
        <taxon>Spermatophyta</taxon>
        <taxon>Magnoliopsida</taxon>
        <taxon>Liliopsida</taxon>
        <taxon>Asparagales</taxon>
        <taxon>Orchidaceae</taxon>
        <taxon>Vanilloideae</taxon>
        <taxon>Vanilleae</taxon>
        <taxon>Vanilla</taxon>
    </lineage>
</organism>
<keyword evidence="1" id="KW-0732">Signal</keyword>
<dbReference type="Gene3D" id="2.120.10.30">
    <property type="entry name" value="TolB, C-terminal domain"/>
    <property type="match status" value="4"/>
</dbReference>
<dbReference type="Pfam" id="PF07676">
    <property type="entry name" value="PD40"/>
    <property type="match status" value="5"/>
</dbReference>
<proteinExistence type="predicted"/>
<dbReference type="Proteomes" id="UP000636800">
    <property type="component" value="Unassembled WGS sequence"/>
</dbReference>
<dbReference type="AlphaFoldDB" id="A0A835UAR5"/>
<name>A0A835UAR5_VANPL</name>
<accession>A0A835UAR5</accession>
<dbReference type="PANTHER" id="PTHR32161:SF8">
    <property type="entry name" value="DPP6 N-TERMINAL DOMAIN-LIKE PROTEIN"/>
    <property type="match status" value="1"/>
</dbReference>
<reference evidence="2 3" key="1">
    <citation type="journal article" date="2020" name="Nat. Food">
        <title>A phased Vanilla planifolia genome enables genetic improvement of flavour and production.</title>
        <authorList>
            <person name="Hasing T."/>
            <person name="Tang H."/>
            <person name="Brym M."/>
            <person name="Khazi F."/>
            <person name="Huang T."/>
            <person name="Chambers A.H."/>
        </authorList>
    </citation>
    <scope>NUCLEOTIDE SEQUENCE [LARGE SCALE GENOMIC DNA]</scope>
    <source>
        <tissue evidence="2">Leaf</tissue>
    </source>
</reference>